<dbReference type="GO" id="GO:0005874">
    <property type="term" value="C:microtubule"/>
    <property type="evidence" value="ECO:0007669"/>
    <property type="project" value="UniProtKB-KW"/>
</dbReference>
<feature type="compositionally biased region" description="Basic and acidic residues" evidence="8">
    <location>
        <begin position="858"/>
        <end position="886"/>
    </location>
</feature>
<evidence type="ECO:0000256" key="1">
    <source>
        <dbReference type="ARBA" id="ARBA00006820"/>
    </source>
</evidence>
<organism evidence="9 10">
    <name type="scientific">Geotrypetes seraphini</name>
    <name type="common">Gaboon caecilian</name>
    <name type="synonym">Caecilia seraphini</name>
    <dbReference type="NCBI Taxonomy" id="260995"/>
    <lineage>
        <taxon>Eukaryota</taxon>
        <taxon>Metazoa</taxon>
        <taxon>Chordata</taxon>
        <taxon>Craniata</taxon>
        <taxon>Vertebrata</taxon>
        <taxon>Euteleostomi</taxon>
        <taxon>Amphibia</taxon>
        <taxon>Gymnophiona</taxon>
        <taxon>Geotrypetes</taxon>
    </lineage>
</organism>
<feature type="region of interest" description="Disordered" evidence="8">
    <location>
        <begin position="416"/>
        <end position="473"/>
    </location>
</feature>
<proteinExistence type="inferred from homology"/>
<evidence type="ECO:0000313" key="9">
    <source>
        <dbReference type="Proteomes" id="UP000515159"/>
    </source>
</evidence>
<feature type="compositionally biased region" description="Polar residues" evidence="8">
    <location>
        <begin position="1001"/>
        <end position="1011"/>
    </location>
</feature>
<dbReference type="Proteomes" id="UP000515159">
    <property type="component" value="Chromosome 7"/>
</dbReference>
<evidence type="ECO:0000256" key="7">
    <source>
        <dbReference type="ARBA" id="ARBA00049274"/>
    </source>
</evidence>
<feature type="compositionally biased region" description="Polar residues" evidence="8">
    <location>
        <begin position="839"/>
        <end position="854"/>
    </location>
</feature>
<gene>
    <name evidence="10" type="primary">TTLL5</name>
</gene>
<evidence type="ECO:0000256" key="8">
    <source>
        <dbReference type="SAM" id="MobiDB-lite"/>
    </source>
</evidence>
<dbReference type="PANTHER" id="PTHR12241:SF145">
    <property type="entry name" value="TUBULIN POLYGLUTAMYLASE TTLL5"/>
    <property type="match status" value="1"/>
</dbReference>
<accession>A0A6P8RQ11</accession>
<evidence type="ECO:0000256" key="5">
    <source>
        <dbReference type="ARBA" id="ARBA00022840"/>
    </source>
</evidence>
<comment type="catalytic activity">
    <reaction evidence="7">
        <text>L-glutamyl-[protein] + L-glutamate + ATP = gamma-L-glutamyl-L-glutamyl-[protein] + ADP + phosphate + H(+)</text>
        <dbReference type="Rhea" id="RHEA:60144"/>
        <dbReference type="Rhea" id="RHEA-COMP:10208"/>
        <dbReference type="Rhea" id="RHEA-COMP:15517"/>
        <dbReference type="ChEBI" id="CHEBI:15378"/>
        <dbReference type="ChEBI" id="CHEBI:29973"/>
        <dbReference type="ChEBI" id="CHEBI:29985"/>
        <dbReference type="ChEBI" id="CHEBI:30616"/>
        <dbReference type="ChEBI" id="CHEBI:43474"/>
        <dbReference type="ChEBI" id="CHEBI:143622"/>
        <dbReference type="ChEBI" id="CHEBI:456216"/>
    </reaction>
    <physiologicalReaction direction="left-to-right" evidence="7">
        <dbReference type="Rhea" id="RHEA:60145"/>
    </physiologicalReaction>
</comment>
<keyword evidence="2" id="KW-0436">Ligase</keyword>
<keyword evidence="3" id="KW-0493">Microtubule</keyword>
<dbReference type="PANTHER" id="PTHR12241">
    <property type="entry name" value="TUBULIN POLYGLUTAMYLASE"/>
    <property type="match status" value="1"/>
</dbReference>
<dbReference type="RefSeq" id="XP_033807181.1">
    <property type="nucleotide sequence ID" value="XM_033951290.1"/>
</dbReference>
<name>A0A6P8RQ11_GEOSA</name>
<feature type="region of interest" description="Disordered" evidence="8">
    <location>
        <begin position="947"/>
        <end position="1036"/>
    </location>
</feature>
<evidence type="ECO:0000256" key="4">
    <source>
        <dbReference type="ARBA" id="ARBA00022741"/>
    </source>
</evidence>
<dbReference type="GO" id="GO:0070740">
    <property type="term" value="F:tubulin-glutamic acid ligase activity"/>
    <property type="evidence" value="ECO:0007669"/>
    <property type="project" value="TreeGrafter"/>
</dbReference>
<dbReference type="SUPFAM" id="SSF56059">
    <property type="entry name" value="Glutathione synthetase ATP-binding domain-like"/>
    <property type="match status" value="1"/>
</dbReference>
<evidence type="ECO:0000256" key="3">
    <source>
        <dbReference type="ARBA" id="ARBA00022701"/>
    </source>
</evidence>
<dbReference type="OrthoDB" id="2016263at2759"/>
<dbReference type="GO" id="GO:0015631">
    <property type="term" value="F:tubulin binding"/>
    <property type="evidence" value="ECO:0007669"/>
    <property type="project" value="TreeGrafter"/>
</dbReference>
<feature type="region of interest" description="Disordered" evidence="8">
    <location>
        <begin position="1233"/>
        <end position="1332"/>
    </location>
</feature>
<dbReference type="CTD" id="23093"/>
<feature type="compositionally biased region" description="Polar residues" evidence="8">
    <location>
        <begin position="1257"/>
        <end position="1300"/>
    </location>
</feature>
<feature type="compositionally biased region" description="Low complexity" evidence="8">
    <location>
        <begin position="947"/>
        <end position="969"/>
    </location>
</feature>
<feature type="compositionally biased region" description="Acidic residues" evidence="8">
    <location>
        <begin position="16"/>
        <end position="33"/>
    </location>
</feature>
<feature type="compositionally biased region" description="Polar residues" evidence="8">
    <location>
        <begin position="1018"/>
        <end position="1028"/>
    </location>
</feature>
<dbReference type="KEGG" id="gsh:117363492"/>
<dbReference type="GO" id="GO:0005524">
    <property type="term" value="F:ATP binding"/>
    <property type="evidence" value="ECO:0007669"/>
    <property type="project" value="UniProtKB-KW"/>
</dbReference>
<dbReference type="Pfam" id="PF03133">
    <property type="entry name" value="TTL"/>
    <property type="match status" value="1"/>
</dbReference>
<dbReference type="GO" id="GO:0036064">
    <property type="term" value="C:ciliary basal body"/>
    <property type="evidence" value="ECO:0007669"/>
    <property type="project" value="TreeGrafter"/>
</dbReference>
<evidence type="ECO:0000256" key="2">
    <source>
        <dbReference type="ARBA" id="ARBA00022598"/>
    </source>
</evidence>
<dbReference type="GO" id="GO:0000226">
    <property type="term" value="P:microtubule cytoskeleton organization"/>
    <property type="evidence" value="ECO:0007669"/>
    <property type="project" value="TreeGrafter"/>
</dbReference>
<dbReference type="FunFam" id="3.30.470.20:FF:000009">
    <property type="entry name" value="tubulin polyglutamylase TTLL5 isoform X1"/>
    <property type="match status" value="1"/>
</dbReference>
<dbReference type="Gene3D" id="3.30.470.20">
    <property type="entry name" value="ATP-grasp fold, B domain"/>
    <property type="match status" value="1"/>
</dbReference>
<keyword evidence="9" id="KW-1185">Reference proteome</keyword>
<reference evidence="10" key="1">
    <citation type="submission" date="2025-08" db="UniProtKB">
        <authorList>
            <consortium name="RefSeq"/>
        </authorList>
    </citation>
    <scope>IDENTIFICATION</scope>
</reference>
<dbReference type="FunCoup" id="A0A6P8RQ11">
    <property type="interactions" value="1640"/>
</dbReference>
<evidence type="ECO:0000313" key="10">
    <source>
        <dbReference type="RefSeq" id="XP_033807181.1"/>
    </source>
</evidence>
<feature type="compositionally biased region" description="Polar residues" evidence="8">
    <location>
        <begin position="419"/>
        <end position="453"/>
    </location>
</feature>
<dbReference type="PROSITE" id="PS51221">
    <property type="entry name" value="TTL"/>
    <property type="match status" value="1"/>
</dbReference>
<protein>
    <recommendedName>
        <fullName evidence="6">Tubulin--tyrosine ligase-like protein 5</fullName>
    </recommendedName>
</protein>
<keyword evidence="5" id="KW-0067">ATP-binding</keyword>
<feature type="region of interest" description="Disordered" evidence="8">
    <location>
        <begin position="1"/>
        <end position="33"/>
    </location>
</feature>
<dbReference type="InterPro" id="IPR004344">
    <property type="entry name" value="TTL/TTLL_fam"/>
</dbReference>
<evidence type="ECO:0000256" key="6">
    <source>
        <dbReference type="ARBA" id="ARBA00041448"/>
    </source>
</evidence>
<sequence>MPLMMTRELHEIVLSSDEEEEEEEEEEDIEEENLDDHPCVLWTGGVKKVPVLVFHAEAILTRESSLRIIGERYHFSYKIIRTDSRLVRSILSAHGFHEVHPNSTDFHLMWTGTHLKPYLMRNLLEFQKVNHFPRSYELTRKDRLYKNINRMQQAHGFKNFHLLPQTFILPIEYQELNNAHLKDRGPWIVKPVASSRGRGVYVVNSPSQISLEENILVSRYINNPLLIDGFKFDVRLYVLVTSYDPLVIYLYEEGLARFATVKYDKAARNIKNQFMHLTNYSVNKKSSDYVSCEDPEVEDYGNKWSMSAMLRYLKQEGKDTVTLMAHIEDLTIKAVISGELAIATACKAFVPHRSSCFELYGFDVLIDANLKPWLLEVNLSPSLACDAPLDLKVKASMISDMFTIIGFVCQDNMPRHNRNGQPSLKSTQRQQRPGSAQSRTNSCKSRQHPQSASDAEINVMVPSSKEKMGKRSSTVMGLSVEEIKILRRVREESERTGGFIRIFPREDTWDLYGPFLEHRTTMNYMLATRLFTDRAGRGYRSRSLLNGTEMPLSTLSKFHAMLYERKLLSLEMRKRRRRLGRLKLALARRTDSSKGAAGHLGSGSEREEEEAEDVLENEEEEIHESHCTSALDLVQVKSAKDMSLAARCHQDDTSINQRMGSELNDKYNTKASKLQKSQMNILKILQEDGNLSKIQARLAFSAYLQRVQVRLKVECNAQKDSNSMWAANEDEQMELVMRFLKRAAGNLQQSLRMVLPSRRLPLMDRRRILAYQLSEFLHSYNWETEQMIQKKPKEDEEEQQVNAEDFQVFILNANESDLEEVLTAYTHKNKSASVFLGTNPKNAKCSRNSETSGTAVEGHSDKMTLTLGRKERDSLAAENPVSEKKGNRPSSMPQHKPLAAFEEERISQPYFLGTSGSTSVMPKSCFSQPSFPDSAQVSGQYSPRISAPLSSSTVSASSSQISAPSGSWAYPTMTRNPEGLPCSRATSHTTSPSSSFQSATQIYSQKLSRPSSAKAGCCQQSPNRQRVGSSGGHKDHEDIALHSATHNQSAITTALQRLTEKQASRPYSSSSHMGLLTQQLKNMSLMNNALHRASKGFNAGHRSVASSIGSARTRQECMQPSAAVRTLESDSLCWDAEVENSIYNMMTGVPPEQKHQPTISSYQLQYALQQLQLQRLHSQQLLDQSRVRHQAILTNHLVPNSTQWSVPIAANAQFSPGMFCISQKPNNHQKAAVAQSSSQYVPKPPSSHKLGIRKKSSQLSSSRMASTEGQRNKMQSKMSNTPTNQTPAAASSDALATSQVIFARSKPVAHGSRATSKVIGQRKGKTVQPGPE</sequence>
<keyword evidence="4" id="KW-0547">Nucleotide-binding</keyword>
<feature type="region of interest" description="Disordered" evidence="8">
    <location>
        <begin position="836"/>
        <end position="895"/>
    </location>
</feature>
<feature type="region of interest" description="Disordered" evidence="8">
    <location>
        <begin position="593"/>
        <end position="621"/>
    </location>
</feature>
<feature type="compositionally biased region" description="Acidic residues" evidence="8">
    <location>
        <begin position="606"/>
        <end position="621"/>
    </location>
</feature>
<dbReference type="GeneID" id="117363492"/>
<feature type="compositionally biased region" description="Low complexity" evidence="8">
    <location>
        <begin position="983"/>
        <end position="1000"/>
    </location>
</feature>
<dbReference type="InParanoid" id="A0A6P8RQ11"/>
<comment type="similarity">
    <text evidence="1">Belongs to the tubulin--tyrosine ligase family.</text>
</comment>